<organism evidence="1">
    <name type="scientific">Dulem virus 35</name>
    <dbReference type="NCBI Taxonomy" id="3145753"/>
    <lineage>
        <taxon>Viruses</taxon>
        <taxon>Duplodnaviria</taxon>
        <taxon>Heunggongvirae</taxon>
        <taxon>Uroviricota</taxon>
        <taxon>Caudoviricetes</taxon>
    </lineage>
</organism>
<sequence>MSTENQERELGWDDTIQKDQNEFIVLPEGDYDFTVESYDRGRHNGSEKLPPCNKAILKIRVEGTEGEITVTHNLFLHTITEGMLSTFFASIGQKKKGEPLRMNWAMVPGSKGRLKLGVHTYEKDGETRKINEIKRFYPKEEGQRPRFTPGNF</sequence>
<name>A0AAU8AZE4_9CAUD</name>
<proteinExistence type="predicted"/>
<dbReference type="EMBL" id="PP511522">
    <property type="protein sequence ID" value="XCD05129.1"/>
    <property type="molecule type" value="Genomic_DNA"/>
</dbReference>
<accession>A0AAU8AZE4</accession>
<reference evidence="1" key="1">
    <citation type="submission" date="2024-03" db="EMBL/GenBank/DDBJ databases">
        <title>Diverse circular DNA viruses in blood, oral, and fecal samples of captive lemurs.</title>
        <authorList>
            <person name="Paietta E.N."/>
            <person name="Kraberger S."/>
            <person name="Lund M.C."/>
            <person name="Custer J.M."/>
            <person name="Vargas K.M."/>
            <person name="Ehmke E.E."/>
            <person name="Yoder A.D."/>
            <person name="Varsani A."/>
        </authorList>
    </citation>
    <scope>NUCLEOTIDE SEQUENCE</scope>
    <source>
        <strain evidence="1">Duke_24FS_4</strain>
    </source>
</reference>
<evidence type="ECO:0008006" key="2">
    <source>
        <dbReference type="Google" id="ProtNLM"/>
    </source>
</evidence>
<evidence type="ECO:0000313" key="1">
    <source>
        <dbReference type="EMBL" id="XCD05129.1"/>
    </source>
</evidence>
<protein>
    <recommendedName>
        <fullName evidence="2">DUF669 domain-containing protein</fullName>
    </recommendedName>
</protein>